<evidence type="ECO:0000256" key="3">
    <source>
        <dbReference type="ARBA" id="ARBA00022801"/>
    </source>
</evidence>
<dbReference type="GO" id="GO:0016887">
    <property type="term" value="F:ATP hydrolysis activity"/>
    <property type="evidence" value="ECO:0007669"/>
    <property type="project" value="RHEA"/>
</dbReference>
<evidence type="ECO:0000259" key="9">
    <source>
        <dbReference type="PROSITE" id="PS51194"/>
    </source>
</evidence>
<evidence type="ECO:0000256" key="2">
    <source>
        <dbReference type="ARBA" id="ARBA00022741"/>
    </source>
</evidence>
<dbReference type="PROSITE" id="PS51194">
    <property type="entry name" value="HELICASE_CTER"/>
    <property type="match status" value="1"/>
</dbReference>
<dbReference type="GO" id="GO:0003724">
    <property type="term" value="F:RNA helicase activity"/>
    <property type="evidence" value="ECO:0007669"/>
    <property type="project" value="UniProtKB-EC"/>
</dbReference>
<dbReference type="SMART" id="SM00490">
    <property type="entry name" value="HELICc"/>
    <property type="match status" value="1"/>
</dbReference>
<feature type="region of interest" description="Disordered" evidence="8">
    <location>
        <begin position="345"/>
        <end position="490"/>
    </location>
</feature>
<accession>A0A3P8HE81</accession>
<evidence type="ECO:0000256" key="6">
    <source>
        <dbReference type="ARBA" id="ARBA00022884"/>
    </source>
</evidence>
<dbReference type="Pfam" id="PF08147">
    <property type="entry name" value="DBP10CT"/>
    <property type="match status" value="1"/>
</dbReference>
<protein>
    <recommendedName>
        <fullName evidence="1">RNA helicase</fullName>
        <ecNumber evidence="1">3.6.4.13</ecNumber>
    </recommendedName>
</protein>
<keyword evidence="3" id="KW-0378">Hydrolase</keyword>
<evidence type="ECO:0000256" key="7">
    <source>
        <dbReference type="ARBA" id="ARBA00047984"/>
    </source>
</evidence>
<dbReference type="PANTHER" id="PTHR47959:SF8">
    <property type="entry name" value="RNA HELICASE"/>
    <property type="match status" value="1"/>
</dbReference>
<evidence type="ECO:0000256" key="4">
    <source>
        <dbReference type="ARBA" id="ARBA00022806"/>
    </source>
</evidence>
<dbReference type="OrthoDB" id="10261375at2759"/>
<dbReference type="Proteomes" id="UP000272942">
    <property type="component" value="Unassembled WGS sequence"/>
</dbReference>
<dbReference type="SMART" id="SM01123">
    <property type="entry name" value="DBP10CT"/>
    <property type="match status" value="1"/>
</dbReference>
<comment type="catalytic activity">
    <reaction evidence="7">
        <text>ATP + H2O = ADP + phosphate + H(+)</text>
        <dbReference type="Rhea" id="RHEA:13065"/>
        <dbReference type="ChEBI" id="CHEBI:15377"/>
        <dbReference type="ChEBI" id="CHEBI:15378"/>
        <dbReference type="ChEBI" id="CHEBI:30616"/>
        <dbReference type="ChEBI" id="CHEBI:43474"/>
        <dbReference type="ChEBI" id="CHEBI:456216"/>
        <dbReference type="EC" id="3.6.4.13"/>
    </reaction>
</comment>
<gene>
    <name evidence="10" type="ORF">ECPE_LOCUS7842</name>
</gene>
<keyword evidence="5" id="KW-0067">ATP-binding</keyword>
<dbReference type="InterPro" id="IPR027417">
    <property type="entry name" value="P-loop_NTPase"/>
</dbReference>
<evidence type="ECO:0000313" key="11">
    <source>
        <dbReference type="Proteomes" id="UP000272942"/>
    </source>
</evidence>
<dbReference type="GO" id="GO:0003723">
    <property type="term" value="F:RNA binding"/>
    <property type="evidence" value="ECO:0007669"/>
    <property type="project" value="UniProtKB-KW"/>
</dbReference>
<keyword evidence="4" id="KW-0347">Helicase</keyword>
<dbReference type="InterPro" id="IPR001650">
    <property type="entry name" value="Helicase_C-like"/>
</dbReference>
<keyword evidence="11" id="KW-1185">Reference proteome</keyword>
<feature type="compositionally biased region" description="Basic residues" evidence="8">
    <location>
        <begin position="450"/>
        <end position="490"/>
    </location>
</feature>
<organism evidence="10 11">
    <name type="scientific">Echinostoma caproni</name>
    <dbReference type="NCBI Taxonomy" id="27848"/>
    <lineage>
        <taxon>Eukaryota</taxon>
        <taxon>Metazoa</taxon>
        <taxon>Spiralia</taxon>
        <taxon>Lophotrochozoa</taxon>
        <taxon>Platyhelminthes</taxon>
        <taxon>Trematoda</taxon>
        <taxon>Digenea</taxon>
        <taxon>Plagiorchiida</taxon>
        <taxon>Echinostomata</taxon>
        <taxon>Echinostomatoidea</taxon>
        <taxon>Echinostomatidae</taxon>
        <taxon>Echinostoma</taxon>
    </lineage>
</organism>
<evidence type="ECO:0000313" key="10">
    <source>
        <dbReference type="EMBL" id="VDP82168.1"/>
    </source>
</evidence>
<keyword evidence="2" id="KW-0547">Nucleotide-binding</keyword>
<feature type="domain" description="Helicase C-terminal" evidence="9">
    <location>
        <begin position="1"/>
        <end position="106"/>
    </location>
</feature>
<evidence type="ECO:0000256" key="1">
    <source>
        <dbReference type="ARBA" id="ARBA00012552"/>
    </source>
</evidence>
<reference evidence="10 11" key="1">
    <citation type="submission" date="2018-11" db="EMBL/GenBank/DDBJ databases">
        <authorList>
            <consortium name="Pathogen Informatics"/>
        </authorList>
    </citation>
    <scope>NUCLEOTIDE SEQUENCE [LARGE SCALE GENOMIC DNA]</scope>
    <source>
        <strain evidence="10 11">Egypt</strain>
    </source>
</reference>
<proteinExistence type="predicted"/>
<sequence>MDPLARNEAIKQFTANRIRVLLVTDVAARGVDIPLLDNVINFHFPPQPKLFLHRVGRVARAGRSGMAYSLIDPDELPYLLDVFVFLGRSLEFTFPENGQPANDSLGRPPRTLTSNAGNLTQQLITTNANLTIFEAMGRDANPEAFDMMMKKRKLHESLIAEHAARQIRLKVREANKPEIIKRTANLSGSSAPLGTGVNEDEDDLQNTDLFVPYFRGNEAQERGLSVGVPGNQFAVDAANASLDLLNDEHSQTIHPVGYKKRKLVWDRRRKRFVDSEAAEGKANLKRIKTESGVWIPASYKTDKYTQWLKRTQVDRVSAEAAAANEETDDQAYGTTTTFSARFGGVVEFPDEPKENAKISKRQQNREAKSSRDSKKTGSTGNGNSDGGEKRDPGFTKQPAGIQVLGTKPWFKRAEAKQHRRARAAAEAQKIRQPKGSRTFGQLRRPEQVLKQKRLRAKQQMKKKHKGQKPGGKRHGPPAMGRKKAPFKRRK</sequence>
<dbReference type="GO" id="GO:0005829">
    <property type="term" value="C:cytosol"/>
    <property type="evidence" value="ECO:0007669"/>
    <property type="project" value="TreeGrafter"/>
</dbReference>
<dbReference type="EMBL" id="UZAN01045161">
    <property type="protein sequence ID" value="VDP82168.1"/>
    <property type="molecule type" value="Genomic_DNA"/>
</dbReference>
<dbReference type="InterPro" id="IPR012541">
    <property type="entry name" value="DBP10_C"/>
</dbReference>
<dbReference type="EC" id="3.6.4.13" evidence="1"/>
<dbReference type="Pfam" id="PF00271">
    <property type="entry name" value="Helicase_C"/>
    <property type="match status" value="1"/>
</dbReference>
<dbReference type="AlphaFoldDB" id="A0A3P8HE81"/>
<evidence type="ECO:0000256" key="5">
    <source>
        <dbReference type="ARBA" id="ARBA00022840"/>
    </source>
</evidence>
<feature type="compositionally biased region" description="Basic and acidic residues" evidence="8">
    <location>
        <begin position="350"/>
        <end position="375"/>
    </location>
</feature>
<name>A0A3P8HE81_9TREM</name>
<dbReference type="GO" id="GO:0005634">
    <property type="term" value="C:nucleus"/>
    <property type="evidence" value="ECO:0007669"/>
    <property type="project" value="InterPro"/>
</dbReference>
<dbReference type="SUPFAM" id="SSF52540">
    <property type="entry name" value="P-loop containing nucleoside triphosphate hydrolases"/>
    <property type="match status" value="1"/>
</dbReference>
<dbReference type="CDD" id="cd18787">
    <property type="entry name" value="SF2_C_DEAD"/>
    <property type="match status" value="1"/>
</dbReference>
<evidence type="ECO:0000256" key="8">
    <source>
        <dbReference type="SAM" id="MobiDB-lite"/>
    </source>
</evidence>
<dbReference type="GO" id="GO:0005524">
    <property type="term" value="F:ATP binding"/>
    <property type="evidence" value="ECO:0007669"/>
    <property type="project" value="UniProtKB-KW"/>
</dbReference>
<dbReference type="Gene3D" id="3.40.50.300">
    <property type="entry name" value="P-loop containing nucleotide triphosphate hydrolases"/>
    <property type="match status" value="1"/>
</dbReference>
<dbReference type="InterPro" id="IPR050079">
    <property type="entry name" value="DEAD_box_RNA_helicase"/>
</dbReference>
<dbReference type="PANTHER" id="PTHR47959">
    <property type="entry name" value="ATP-DEPENDENT RNA HELICASE RHLE-RELATED"/>
    <property type="match status" value="1"/>
</dbReference>
<keyword evidence="6" id="KW-0694">RNA-binding</keyword>